<dbReference type="VEuPathDB" id="VectorBase:HLOH_041487"/>
<sequence>MQLLRQNLQYDAKNYVISGYSDDGMERTAGMANTAFMAFLSGLSATWIQLLAFIVAKTKLRAEAIKRL</sequence>
<dbReference type="InterPro" id="IPR048365">
    <property type="entry name" value="TNP-like_RNaseH_N"/>
</dbReference>
<comment type="caution">
    <text evidence="3">The sequence shown here is derived from an EMBL/GenBank/DDBJ whole genome shotgun (WGS) entry which is preliminary data.</text>
</comment>
<evidence type="ECO:0000259" key="2">
    <source>
        <dbReference type="Pfam" id="PF21787"/>
    </source>
</evidence>
<evidence type="ECO:0000313" key="4">
    <source>
        <dbReference type="Proteomes" id="UP000821853"/>
    </source>
</evidence>
<accession>A0A9J6FDJ5</accession>
<dbReference type="Pfam" id="PF21787">
    <property type="entry name" value="TNP-like_RNaseH_N"/>
    <property type="match status" value="1"/>
</dbReference>
<keyword evidence="1" id="KW-1133">Transmembrane helix</keyword>
<gene>
    <name evidence="3" type="ORF">HPB48_002912</name>
</gene>
<feature type="transmembrane region" description="Helical" evidence="1">
    <location>
        <begin position="35"/>
        <end position="56"/>
    </location>
</feature>
<protein>
    <recommendedName>
        <fullName evidence="2">Transposable element P transposase-like RNase H domain-containing protein</fullName>
    </recommendedName>
</protein>
<organism evidence="3 4">
    <name type="scientific">Haemaphysalis longicornis</name>
    <name type="common">Bush tick</name>
    <dbReference type="NCBI Taxonomy" id="44386"/>
    <lineage>
        <taxon>Eukaryota</taxon>
        <taxon>Metazoa</taxon>
        <taxon>Ecdysozoa</taxon>
        <taxon>Arthropoda</taxon>
        <taxon>Chelicerata</taxon>
        <taxon>Arachnida</taxon>
        <taxon>Acari</taxon>
        <taxon>Parasitiformes</taxon>
        <taxon>Ixodida</taxon>
        <taxon>Ixodoidea</taxon>
        <taxon>Ixodidae</taxon>
        <taxon>Haemaphysalinae</taxon>
        <taxon>Haemaphysalis</taxon>
    </lineage>
</organism>
<dbReference type="EMBL" id="JABSTR010000001">
    <property type="protein sequence ID" value="KAH9361050.1"/>
    <property type="molecule type" value="Genomic_DNA"/>
</dbReference>
<evidence type="ECO:0000256" key="1">
    <source>
        <dbReference type="SAM" id="Phobius"/>
    </source>
</evidence>
<dbReference type="Proteomes" id="UP000821853">
    <property type="component" value="Chromosome 1"/>
</dbReference>
<reference evidence="3 4" key="1">
    <citation type="journal article" date="2020" name="Cell">
        <title>Large-Scale Comparative Analyses of Tick Genomes Elucidate Their Genetic Diversity and Vector Capacities.</title>
        <authorList>
            <consortium name="Tick Genome and Microbiome Consortium (TIGMIC)"/>
            <person name="Jia N."/>
            <person name="Wang J."/>
            <person name="Shi W."/>
            <person name="Du L."/>
            <person name="Sun Y."/>
            <person name="Zhan W."/>
            <person name="Jiang J.F."/>
            <person name="Wang Q."/>
            <person name="Zhang B."/>
            <person name="Ji P."/>
            <person name="Bell-Sakyi L."/>
            <person name="Cui X.M."/>
            <person name="Yuan T.T."/>
            <person name="Jiang B.G."/>
            <person name="Yang W.F."/>
            <person name="Lam T.T."/>
            <person name="Chang Q.C."/>
            <person name="Ding S.J."/>
            <person name="Wang X.J."/>
            <person name="Zhu J.G."/>
            <person name="Ruan X.D."/>
            <person name="Zhao L."/>
            <person name="Wei J.T."/>
            <person name="Ye R.Z."/>
            <person name="Que T.C."/>
            <person name="Du C.H."/>
            <person name="Zhou Y.H."/>
            <person name="Cheng J.X."/>
            <person name="Dai P.F."/>
            <person name="Guo W.B."/>
            <person name="Han X.H."/>
            <person name="Huang E.J."/>
            <person name="Li L.F."/>
            <person name="Wei W."/>
            <person name="Gao Y.C."/>
            <person name="Liu J.Z."/>
            <person name="Shao H.Z."/>
            <person name="Wang X."/>
            <person name="Wang C.C."/>
            <person name="Yang T.C."/>
            <person name="Huo Q.B."/>
            <person name="Li W."/>
            <person name="Chen H.Y."/>
            <person name="Chen S.E."/>
            <person name="Zhou L.G."/>
            <person name="Ni X.B."/>
            <person name="Tian J.H."/>
            <person name="Sheng Y."/>
            <person name="Liu T."/>
            <person name="Pan Y.S."/>
            <person name="Xia L.Y."/>
            <person name="Li J."/>
            <person name="Zhao F."/>
            <person name="Cao W.C."/>
        </authorList>
    </citation>
    <scope>NUCLEOTIDE SEQUENCE [LARGE SCALE GENOMIC DNA]</scope>
    <source>
        <strain evidence="3">HaeL-2018</strain>
    </source>
</reference>
<name>A0A9J6FDJ5_HAELO</name>
<keyword evidence="4" id="KW-1185">Reference proteome</keyword>
<evidence type="ECO:0000313" key="3">
    <source>
        <dbReference type="EMBL" id="KAH9361050.1"/>
    </source>
</evidence>
<feature type="domain" description="Transposable element P transposase-like RNase H" evidence="2">
    <location>
        <begin position="4"/>
        <end position="63"/>
    </location>
</feature>
<dbReference type="AlphaFoldDB" id="A0A9J6FDJ5"/>
<keyword evidence="1" id="KW-0812">Transmembrane</keyword>
<proteinExistence type="predicted"/>
<keyword evidence="1" id="KW-0472">Membrane</keyword>